<evidence type="ECO:0000259" key="1">
    <source>
        <dbReference type="Pfam" id="PF01243"/>
    </source>
</evidence>
<name>A0A0F9SBP0_9ZZZZ</name>
<dbReference type="SUPFAM" id="SSF50475">
    <property type="entry name" value="FMN-binding split barrel"/>
    <property type="match status" value="1"/>
</dbReference>
<dbReference type="Gene3D" id="2.30.110.10">
    <property type="entry name" value="Electron Transport, Fmn-binding Protein, Chain A"/>
    <property type="match status" value="1"/>
</dbReference>
<reference evidence="2" key="1">
    <citation type="journal article" date="2015" name="Nature">
        <title>Complex archaea that bridge the gap between prokaryotes and eukaryotes.</title>
        <authorList>
            <person name="Spang A."/>
            <person name="Saw J.H."/>
            <person name="Jorgensen S.L."/>
            <person name="Zaremba-Niedzwiedzka K."/>
            <person name="Martijn J."/>
            <person name="Lind A.E."/>
            <person name="van Eijk R."/>
            <person name="Schleper C."/>
            <person name="Guy L."/>
            <person name="Ettema T.J."/>
        </authorList>
    </citation>
    <scope>NUCLEOTIDE SEQUENCE</scope>
</reference>
<dbReference type="Pfam" id="PF01243">
    <property type="entry name" value="PNPOx_N"/>
    <property type="match status" value="1"/>
</dbReference>
<sequence>MSKLYNDKHRHLQDEFNSREMADRVEDIVVVTEISDDAKAFMESRDMFFLSSVDERGRPTVSYKGGEAGHFIKVLDDKTFAFPSYDGNGMYYSMGNIQGNPDIGLLFIDFEKPHRIRVQGKATASAEDPLLSEWKEAEMIVRVTVSELWQNCPRYVHRYQKVKDSRYIPKEECKTPIAAWKRVDIMQDVLRENELSQVSEEGGTMPIEEWVGYIQSGDEKA</sequence>
<dbReference type="InterPro" id="IPR011576">
    <property type="entry name" value="Pyridox_Oxase_N"/>
</dbReference>
<dbReference type="InterPro" id="IPR012349">
    <property type="entry name" value="Split_barrel_FMN-bd"/>
</dbReference>
<protein>
    <recommendedName>
        <fullName evidence="1">Pyridoxamine 5'-phosphate oxidase N-terminal domain-containing protein</fullName>
    </recommendedName>
</protein>
<dbReference type="EMBL" id="LAZR01002694">
    <property type="protein sequence ID" value="KKN26788.1"/>
    <property type="molecule type" value="Genomic_DNA"/>
</dbReference>
<dbReference type="PANTHER" id="PTHR42815:SF2">
    <property type="entry name" value="FAD-BINDING, PUTATIVE (AFU_ORTHOLOGUE AFUA_6G07600)-RELATED"/>
    <property type="match status" value="1"/>
</dbReference>
<dbReference type="AlphaFoldDB" id="A0A0F9SBP0"/>
<feature type="domain" description="Pyridoxamine 5'-phosphate oxidase N-terminal" evidence="1">
    <location>
        <begin position="35"/>
        <end position="134"/>
    </location>
</feature>
<accession>A0A0F9SBP0</accession>
<gene>
    <name evidence="2" type="ORF">LCGC14_0871190</name>
</gene>
<dbReference type="PANTHER" id="PTHR42815">
    <property type="entry name" value="FAD-BINDING, PUTATIVE (AFU_ORTHOLOGUE AFUA_6G07600)-RELATED"/>
    <property type="match status" value="1"/>
</dbReference>
<evidence type="ECO:0000313" key="2">
    <source>
        <dbReference type="EMBL" id="KKN26788.1"/>
    </source>
</evidence>
<proteinExistence type="predicted"/>
<comment type="caution">
    <text evidence="2">The sequence shown here is derived from an EMBL/GenBank/DDBJ whole genome shotgun (WGS) entry which is preliminary data.</text>
</comment>
<organism evidence="2">
    <name type="scientific">marine sediment metagenome</name>
    <dbReference type="NCBI Taxonomy" id="412755"/>
    <lineage>
        <taxon>unclassified sequences</taxon>
        <taxon>metagenomes</taxon>
        <taxon>ecological metagenomes</taxon>
    </lineage>
</organism>